<keyword evidence="5" id="KW-0808">Transferase</keyword>
<dbReference type="STRING" id="1246581.A0A2H9TG00"/>
<evidence type="ECO:0000256" key="1">
    <source>
        <dbReference type="ARBA" id="ARBA00004477"/>
    </source>
</evidence>
<feature type="transmembrane region" description="Helical" evidence="11">
    <location>
        <begin position="868"/>
        <end position="887"/>
    </location>
</feature>
<evidence type="ECO:0000256" key="2">
    <source>
        <dbReference type="ARBA" id="ARBA00004687"/>
    </source>
</evidence>
<keyword evidence="9 11" id="KW-0472">Membrane</keyword>
<dbReference type="InterPro" id="IPR017850">
    <property type="entry name" value="Alkaline_phosphatase_core_sf"/>
</dbReference>
<feature type="transmembrane region" description="Helical" evidence="11">
    <location>
        <begin position="519"/>
        <end position="542"/>
    </location>
</feature>
<feature type="transmembrane region" description="Helical" evidence="11">
    <location>
        <begin position="797"/>
        <end position="821"/>
    </location>
</feature>
<dbReference type="UniPathway" id="UPA00196"/>
<keyword evidence="4" id="KW-0337">GPI-anchor biosynthesis</keyword>
<evidence type="ECO:0000256" key="5">
    <source>
        <dbReference type="ARBA" id="ARBA00022679"/>
    </source>
</evidence>
<dbReference type="GO" id="GO:0051377">
    <property type="term" value="F:mannose-ethanolamine phosphotransferase activity"/>
    <property type="evidence" value="ECO:0007669"/>
    <property type="project" value="InterPro"/>
</dbReference>
<comment type="similarity">
    <text evidence="3">Belongs to the PIGG/PIGN/PIGO family. PIGO subfamily.</text>
</comment>
<dbReference type="Pfam" id="PF01663">
    <property type="entry name" value="Phosphodiest"/>
    <property type="match status" value="1"/>
</dbReference>
<organism evidence="12 13">
    <name type="scientific">Paramicrosporidium saccamoebae</name>
    <dbReference type="NCBI Taxonomy" id="1246581"/>
    <lineage>
        <taxon>Eukaryota</taxon>
        <taxon>Fungi</taxon>
        <taxon>Fungi incertae sedis</taxon>
        <taxon>Cryptomycota</taxon>
        <taxon>Cryptomycota incertae sedis</taxon>
        <taxon>Paramicrosporidium</taxon>
    </lineage>
</organism>
<feature type="transmembrane region" description="Helical" evidence="11">
    <location>
        <begin position="757"/>
        <end position="777"/>
    </location>
</feature>
<dbReference type="InterPro" id="IPR037675">
    <property type="entry name" value="PIG-O_N"/>
</dbReference>
<evidence type="ECO:0000256" key="4">
    <source>
        <dbReference type="ARBA" id="ARBA00022502"/>
    </source>
</evidence>
<dbReference type="EMBL" id="MTSL01000208">
    <property type="protein sequence ID" value="PJF16714.1"/>
    <property type="molecule type" value="Genomic_DNA"/>
</dbReference>
<dbReference type="Gene3D" id="3.40.720.10">
    <property type="entry name" value="Alkaline Phosphatase, subunit A"/>
    <property type="match status" value="1"/>
</dbReference>
<feature type="transmembrane region" description="Helical" evidence="11">
    <location>
        <begin position="651"/>
        <end position="670"/>
    </location>
</feature>
<feature type="transmembrane region" description="Helical" evidence="11">
    <location>
        <begin position="691"/>
        <end position="708"/>
    </location>
</feature>
<keyword evidence="6 11" id="KW-0812">Transmembrane</keyword>
<keyword evidence="13" id="KW-1185">Reference proteome</keyword>
<feature type="transmembrane region" description="Helical" evidence="11">
    <location>
        <begin position="492"/>
        <end position="513"/>
    </location>
</feature>
<proteinExistence type="inferred from homology"/>
<dbReference type="OrthoDB" id="272139at2759"/>
<feature type="transmembrane region" description="Helical" evidence="11">
    <location>
        <begin position="714"/>
        <end position="745"/>
    </location>
</feature>
<keyword evidence="10" id="KW-0325">Glycoprotein</keyword>
<protein>
    <submittedName>
        <fullName evidence="12">Uncharacterized protein</fullName>
    </submittedName>
</protein>
<reference evidence="12 13" key="1">
    <citation type="submission" date="2016-10" db="EMBL/GenBank/DDBJ databases">
        <title>The genome of Paramicrosporidium saccamoebae is the missing link in understanding Cryptomycota and Microsporidia evolution.</title>
        <authorList>
            <person name="Quandt C.A."/>
            <person name="Beaudet D."/>
            <person name="Corsaro D."/>
            <person name="Michel R."/>
            <person name="Corradi N."/>
            <person name="James T."/>
        </authorList>
    </citation>
    <scope>NUCLEOTIDE SEQUENCE [LARGE SCALE GENOMIC DNA]</scope>
    <source>
        <strain evidence="12 13">KSL3</strain>
    </source>
</reference>
<evidence type="ECO:0000256" key="7">
    <source>
        <dbReference type="ARBA" id="ARBA00022824"/>
    </source>
</evidence>
<accession>A0A2H9TG00</accession>
<evidence type="ECO:0000256" key="10">
    <source>
        <dbReference type="ARBA" id="ARBA00023180"/>
    </source>
</evidence>
<dbReference type="PANTHER" id="PTHR23071:SF1">
    <property type="entry name" value="GPI ETHANOLAMINE PHOSPHATE TRANSFERASE 3"/>
    <property type="match status" value="1"/>
</dbReference>
<keyword evidence="7" id="KW-0256">Endoplasmic reticulum</keyword>
<comment type="caution">
    <text evidence="12">The sequence shown here is derived from an EMBL/GenBank/DDBJ whole genome shotgun (WGS) entry which is preliminary data.</text>
</comment>
<comment type="subcellular location">
    <subcellularLocation>
        <location evidence="1">Endoplasmic reticulum membrane</location>
        <topology evidence="1">Multi-pass membrane protein</topology>
    </subcellularLocation>
</comment>
<comment type="pathway">
    <text evidence="2">Glycolipid biosynthesis; glycosylphosphatidylinositol-anchor biosynthesis.</text>
</comment>
<name>A0A2H9TG00_9FUNG</name>
<dbReference type="SUPFAM" id="SSF53649">
    <property type="entry name" value="Alkaline phosphatase-like"/>
    <property type="match status" value="1"/>
</dbReference>
<dbReference type="Proteomes" id="UP000240830">
    <property type="component" value="Unassembled WGS sequence"/>
</dbReference>
<evidence type="ECO:0000313" key="13">
    <source>
        <dbReference type="Proteomes" id="UP000240830"/>
    </source>
</evidence>
<dbReference type="GO" id="GO:0006506">
    <property type="term" value="P:GPI anchor biosynthetic process"/>
    <property type="evidence" value="ECO:0007669"/>
    <property type="project" value="UniProtKB-UniPathway"/>
</dbReference>
<dbReference type="CDD" id="cd16023">
    <property type="entry name" value="GPI_EPT_3"/>
    <property type="match status" value="1"/>
</dbReference>
<dbReference type="PANTHER" id="PTHR23071">
    <property type="entry name" value="PHOSPHATIDYLINOSITOL GLYCAN"/>
    <property type="match status" value="1"/>
</dbReference>
<dbReference type="AlphaFoldDB" id="A0A2H9TG00"/>
<dbReference type="GO" id="GO:0005789">
    <property type="term" value="C:endoplasmic reticulum membrane"/>
    <property type="evidence" value="ECO:0007669"/>
    <property type="project" value="UniProtKB-SubCell"/>
</dbReference>
<feature type="transmembrane region" description="Helical" evidence="11">
    <location>
        <begin position="612"/>
        <end position="631"/>
    </location>
</feature>
<sequence length="900" mass="99951">MVVARLCFAYRKYHSTLGIVLIVATVIGILLFAKGFLHVRRLVEDRSECGSLPVMPLFSTAGPLEDFCWLPVKRRRFVIVVIDALRIDFALPSKPGIEKDAAWFDKLQILYELVQNGSAKLFHFVADPPTATTQRLSSIAAGSLPAFVEMAANFAESSLGADSLVHQLLQTERHSRLDMYGDDTWLSLFPIIKEQSKGKIAGYHSFHLFDLHTVDNGIKEHIFPALDKNEFDVIIAHFLGFDHCGHKFGPKMPACGEKLGEMDQVLRRIIDGLKDDTTLIVLGDHGMTDNGDHGGISSKEVGSVLFTYGKGSGVEQDSLFWRAFNTRAETARRDLLNLDGTFFFDESNEKAVLSGSVSQIDFTPTFALLAGISIPYGNVGTIIPEILVDHGLYSTMQDARSRNLKKLVDAARINSYQIARFLKRCQDLGESNFDPSSLAPLDKKLQYAELLVAKKEAMSEEELEEAFFAFYDFLLSSQKYCRRIWADFDLKLIYGGLALAIVSVVAMLIPIIWNSISFSSIFAIALSSFHTLALGSVAYVTFEDSVVRFLLSSVIAQDALVSFFEGSMNRKRFSRTLTALLLVRLTSYTGACREEQFPFCQVIVHRSQPWQLSVEVLLSLSMGIVGLFWIFKRCHASLGEARESIVSLVGHFLYFGILTLLGTHWVWTWISETRDLEGGAPERELDQMMEIIVPRALFILCATAAILFRKSSALFFVAVAALVGTVLRPFGGWVLVVAGFALLRLGIPLFAGRPSPVVALFYYLAGMHLFFISGHQATITNLQWEAAFIGFRSTIQAVAGTLMGLNTFGGPALAAIAISIHAEKKPKNAMDTYSAYIWFHLAPLVSSAVSSAVLLRHLMLWKMFTPRFMMQALSCVVCFTVIFLMHISQKNSGDRSKQPA</sequence>
<evidence type="ECO:0000256" key="9">
    <source>
        <dbReference type="ARBA" id="ARBA00023136"/>
    </source>
</evidence>
<feature type="transmembrane region" description="Helical" evidence="11">
    <location>
        <begin position="833"/>
        <end position="856"/>
    </location>
</feature>
<dbReference type="InterPro" id="IPR002591">
    <property type="entry name" value="Phosphodiest/P_Trfase"/>
</dbReference>
<feature type="transmembrane region" description="Helical" evidence="11">
    <location>
        <begin position="16"/>
        <end position="37"/>
    </location>
</feature>
<gene>
    <name evidence="12" type="ORF">PSACC_03467</name>
</gene>
<evidence type="ECO:0000256" key="8">
    <source>
        <dbReference type="ARBA" id="ARBA00022989"/>
    </source>
</evidence>
<keyword evidence="8 11" id="KW-1133">Transmembrane helix</keyword>
<evidence type="ECO:0000313" key="12">
    <source>
        <dbReference type="EMBL" id="PJF16714.1"/>
    </source>
</evidence>
<dbReference type="InterPro" id="IPR039524">
    <property type="entry name" value="PIGO/GPI13"/>
</dbReference>
<evidence type="ECO:0000256" key="11">
    <source>
        <dbReference type="SAM" id="Phobius"/>
    </source>
</evidence>
<evidence type="ECO:0000256" key="6">
    <source>
        <dbReference type="ARBA" id="ARBA00022692"/>
    </source>
</evidence>
<evidence type="ECO:0000256" key="3">
    <source>
        <dbReference type="ARBA" id="ARBA00008695"/>
    </source>
</evidence>